<feature type="coiled-coil region" evidence="5">
    <location>
        <begin position="253"/>
        <end position="315"/>
    </location>
</feature>
<proteinExistence type="predicted"/>
<evidence type="ECO:0000256" key="5">
    <source>
        <dbReference type="SAM" id="Coils"/>
    </source>
</evidence>
<evidence type="ECO:0000313" key="8">
    <source>
        <dbReference type="EMBL" id="OGL48103.1"/>
    </source>
</evidence>
<organism evidence="8 9">
    <name type="scientific">Candidatus Schekmanbacteria bacterium RBG_13_48_7</name>
    <dbReference type="NCBI Taxonomy" id="1817878"/>
    <lineage>
        <taxon>Bacteria</taxon>
        <taxon>Candidatus Schekmaniibacteriota</taxon>
    </lineage>
</organism>
<evidence type="ECO:0000259" key="7">
    <source>
        <dbReference type="PROSITE" id="PS50801"/>
    </source>
</evidence>
<reference evidence="8 9" key="1">
    <citation type="journal article" date="2016" name="Nat. Commun.">
        <title>Thousands of microbial genomes shed light on interconnected biogeochemical processes in an aquifer system.</title>
        <authorList>
            <person name="Anantharaman K."/>
            <person name="Brown C.T."/>
            <person name="Hug L.A."/>
            <person name="Sharon I."/>
            <person name="Castelle C.J."/>
            <person name="Probst A.J."/>
            <person name="Thomas B.C."/>
            <person name="Singh A."/>
            <person name="Wilkins M.J."/>
            <person name="Karaoz U."/>
            <person name="Brodie E.L."/>
            <person name="Williams K.H."/>
            <person name="Hubbard S.S."/>
            <person name="Banfield J.F."/>
        </authorList>
    </citation>
    <scope>NUCLEOTIDE SEQUENCE [LARGE SCALE GENOMIC DNA]</scope>
</reference>
<feature type="transmembrane region" description="Helical" evidence="6">
    <location>
        <begin position="385"/>
        <end position="408"/>
    </location>
</feature>
<evidence type="ECO:0000256" key="2">
    <source>
        <dbReference type="ARBA" id="ARBA00022692"/>
    </source>
</evidence>
<dbReference type="CDD" id="cd07042">
    <property type="entry name" value="STAS_SulP_like_sulfate_transporter"/>
    <property type="match status" value="1"/>
</dbReference>
<feature type="domain" description="STAS" evidence="7">
    <location>
        <begin position="587"/>
        <end position="688"/>
    </location>
</feature>
<dbReference type="PROSITE" id="PS50801">
    <property type="entry name" value="STAS"/>
    <property type="match status" value="1"/>
</dbReference>
<feature type="transmembrane region" description="Helical" evidence="6">
    <location>
        <begin position="518"/>
        <end position="533"/>
    </location>
</feature>
<dbReference type="InterPro" id="IPR011547">
    <property type="entry name" value="SLC26A/SulP_dom"/>
</dbReference>
<feature type="transmembrane region" description="Helical" evidence="6">
    <location>
        <begin position="171"/>
        <end position="197"/>
    </location>
</feature>
<dbReference type="PANTHER" id="PTHR11814">
    <property type="entry name" value="SULFATE TRANSPORTER"/>
    <property type="match status" value="1"/>
</dbReference>
<dbReference type="EMBL" id="MGDD01000047">
    <property type="protein sequence ID" value="OGL48103.1"/>
    <property type="molecule type" value="Genomic_DNA"/>
</dbReference>
<dbReference type="Proteomes" id="UP000179266">
    <property type="component" value="Unassembled WGS sequence"/>
</dbReference>
<dbReference type="SUPFAM" id="SSF52091">
    <property type="entry name" value="SpoIIaa-like"/>
    <property type="match status" value="1"/>
</dbReference>
<feature type="transmembrane region" description="Helical" evidence="6">
    <location>
        <begin position="458"/>
        <end position="483"/>
    </location>
</feature>
<dbReference type="GO" id="GO:0055085">
    <property type="term" value="P:transmembrane transport"/>
    <property type="evidence" value="ECO:0007669"/>
    <property type="project" value="InterPro"/>
</dbReference>
<dbReference type="Pfam" id="PF00916">
    <property type="entry name" value="Sulfate_transp"/>
    <property type="match status" value="2"/>
</dbReference>
<dbReference type="InterPro" id="IPR036513">
    <property type="entry name" value="STAS_dom_sf"/>
</dbReference>
<dbReference type="GO" id="GO:0016020">
    <property type="term" value="C:membrane"/>
    <property type="evidence" value="ECO:0007669"/>
    <property type="project" value="UniProtKB-SubCell"/>
</dbReference>
<protein>
    <submittedName>
        <fullName evidence="8">DNA repair protein</fullName>
    </submittedName>
</protein>
<keyword evidence="4 6" id="KW-0472">Membrane</keyword>
<comment type="caution">
    <text evidence="8">The sequence shown here is derived from an EMBL/GenBank/DDBJ whole genome shotgun (WGS) entry which is preliminary data.</text>
</comment>
<feature type="transmembrane region" description="Helical" evidence="6">
    <location>
        <begin position="132"/>
        <end position="151"/>
    </location>
</feature>
<gene>
    <name evidence="8" type="ORF">A2161_12735</name>
</gene>
<accession>A0A1F7S2N9</accession>
<name>A0A1F7S2N9_9BACT</name>
<feature type="transmembrane region" description="Helical" evidence="6">
    <location>
        <begin position="489"/>
        <end position="511"/>
    </location>
</feature>
<feature type="transmembrane region" description="Helical" evidence="6">
    <location>
        <begin position="73"/>
        <end position="93"/>
    </location>
</feature>
<comment type="subcellular location">
    <subcellularLocation>
        <location evidence="1">Membrane</location>
        <topology evidence="1">Multi-pass membrane protein</topology>
    </subcellularLocation>
</comment>
<evidence type="ECO:0000256" key="3">
    <source>
        <dbReference type="ARBA" id="ARBA00022989"/>
    </source>
</evidence>
<dbReference type="Gene3D" id="3.30.750.24">
    <property type="entry name" value="STAS domain"/>
    <property type="match status" value="1"/>
</dbReference>
<feature type="transmembrane region" description="Helical" evidence="6">
    <location>
        <begin position="204"/>
        <end position="223"/>
    </location>
</feature>
<evidence type="ECO:0000256" key="4">
    <source>
        <dbReference type="ARBA" id="ARBA00023136"/>
    </source>
</evidence>
<keyword evidence="5" id="KW-0175">Coiled coil</keyword>
<dbReference type="InterPro" id="IPR002645">
    <property type="entry name" value="STAS_dom"/>
</dbReference>
<evidence type="ECO:0000256" key="6">
    <source>
        <dbReference type="SAM" id="Phobius"/>
    </source>
</evidence>
<keyword evidence="2 6" id="KW-0812">Transmembrane</keyword>
<keyword evidence="3 6" id="KW-1133">Transmembrane helix</keyword>
<feature type="transmembrane region" description="Helical" evidence="6">
    <location>
        <begin position="99"/>
        <end position="120"/>
    </location>
</feature>
<dbReference type="InterPro" id="IPR001902">
    <property type="entry name" value="SLC26A/SulP_fam"/>
</dbReference>
<feature type="transmembrane region" description="Helical" evidence="6">
    <location>
        <begin position="48"/>
        <end position="66"/>
    </location>
</feature>
<sequence length="708" mass="77424">MLSRIFPFIEWFKEYHKSDLRSDFVSGVTVALVLIPQSMAYAQLAGLPAYYGLYAAFLPPMIAALFGSSRQLATGPVAVVSLMTAAALAPLATAGGKTFIAYAVLLALLVGIFQFAIGLLRLGAVVNFLSHPVVNGFTNAAALIIASSQLSKLFGVYVDSAEHHYETVYRVIVAAISYTHWPTLALGILAIAIMVVLKYLNPKIPYVLVAVVITTLISWSTGYENNFKADISMFNSSGVKTLITEFNETIHEIERLSEDRTGINKQIIEAEEKKGAHSIDVMKLHHELSLLNLELNELEEKCQLYRVQMRSLHFEKVENSGTNPIFFMRSKVPQGLKSDGRRWRIKVSNVPLDESAIKLVGGGDVVAKIPKGLPTIGLPGVDYNIALRLFSVAAIISLLGFMEAISIAKAMAAKTGQKLDPNQELIGQGLANIIGSFGQSYPVSGSFSRSAVNIQSGAVSGLSSVFTSCVVVITLLFFTPLLYHLPQAVLAAIIMMAVIGLVNIAGVVHAWQVQKTDGIVAIISFMSTLAFAPHLDKGIMIGVVLSLILYLYRNMKPTVAILSKHPDGSFRNAERWNLKQCRYLTAIRFNGSLFFANTSYLEDKILERVASMPDLKHVLIVANGMNEIDASGEEMLSLIVGRLHEAGYDVSFSGLNDAILDSIRRTHLYEKIGEQNMYRNVQSALEKIHAKAHEQSTEKECPLLTVCL</sequence>
<evidence type="ECO:0000256" key="1">
    <source>
        <dbReference type="ARBA" id="ARBA00004141"/>
    </source>
</evidence>
<dbReference type="Pfam" id="PF01740">
    <property type="entry name" value="STAS"/>
    <property type="match status" value="1"/>
</dbReference>
<evidence type="ECO:0000313" key="9">
    <source>
        <dbReference type="Proteomes" id="UP000179266"/>
    </source>
</evidence>
<dbReference type="AlphaFoldDB" id="A0A1F7S2N9"/>